<protein>
    <submittedName>
        <fullName evidence="2">Uncharacterized protein</fullName>
    </submittedName>
</protein>
<reference evidence="2" key="1">
    <citation type="submission" date="2013-11" db="EMBL/GenBank/DDBJ databases">
        <title>The Genome Sequence of Phytophthora parasitica IAC_01/95.</title>
        <authorList>
            <consortium name="The Broad Institute Genomics Platform"/>
            <person name="Russ C."/>
            <person name="Tyler B."/>
            <person name="Panabieres F."/>
            <person name="Shan W."/>
            <person name="Tripathy S."/>
            <person name="Grunwald N."/>
            <person name="Machado M."/>
            <person name="Johnson C.S."/>
            <person name="Arredondo F."/>
            <person name="Hong C."/>
            <person name="Coffey M."/>
            <person name="Young S.K."/>
            <person name="Zeng Q."/>
            <person name="Gargeya S."/>
            <person name="Fitzgerald M."/>
            <person name="Abouelleil A."/>
            <person name="Alvarado L."/>
            <person name="Chapman S.B."/>
            <person name="Gainer-Dewar J."/>
            <person name="Goldberg J."/>
            <person name="Griggs A."/>
            <person name="Gujja S."/>
            <person name="Hansen M."/>
            <person name="Howarth C."/>
            <person name="Imamovic A."/>
            <person name="Ireland A."/>
            <person name="Larimer J."/>
            <person name="McCowan C."/>
            <person name="Murphy C."/>
            <person name="Pearson M."/>
            <person name="Poon T.W."/>
            <person name="Priest M."/>
            <person name="Roberts A."/>
            <person name="Saif S."/>
            <person name="Shea T."/>
            <person name="Sykes S."/>
            <person name="Wortman J."/>
            <person name="Nusbaum C."/>
            <person name="Birren B."/>
        </authorList>
    </citation>
    <scope>NUCLEOTIDE SEQUENCE [LARGE SCALE GENOMIC DNA]</scope>
    <source>
        <strain evidence="2">IAC_01/95</strain>
    </source>
</reference>
<evidence type="ECO:0000313" key="2">
    <source>
        <dbReference type="EMBL" id="ETM30867.1"/>
    </source>
</evidence>
<dbReference type="Proteomes" id="UP000054532">
    <property type="component" value="Unassembled WGS sequence"/>
</dbReference>
<feature type="compositionally biased region" description="Basic residues" evidence="1">
    <location>
        <begin position="187"/>
        <end position="196"/>
    </location>
</feature>
<name>W2M388_PHYNI</name>
<accession>W2M388</accession>
<gene>
    <name evidence="2" type="ORF">L914_21458</name>
</gene>
<dbReference type="VEuPathDB" id="FungiDB:PPTG_01886"/>
<dbReference type="AlphaFoldDB" id="W2M388"/>
<feature type="compositionally biased region" description="Polar residues" evidence="1">
    <location>
        <begin position="175"/>
        <end position="186"/>
    </location>
</feature>
<evidence type="ECO:0000256" key="1">
    <source>
        <dbReference type="SAM" id="MobiDB-lite"/>
    </source>
</evidence>
<dbReference type="EMBL" id="KI696715">
    <property type="protein sequence ID" value="ETM30867.1"/>
    <property type="molecule type" value="Genomic_DNA"/>
</dbReference>
<organism evidence="2">
    <name type="scientific">Phytophthora nicotianae</name>
    <name type="common">Potato buckeye rot agent</name>
    <name type="synonym">Phytophthora parasitica</name>
    <dbReference type="NCBI Taxonomy" id="4792"/>
    <lineage>
        <taxon>Eukaryota</taxon>
        <taxon>Sar</taxon>
        <taxon>Stramenopiles</taxon>
        <taxon>Oomycota</taxon>
        <taxon>Peronosporomycetes</taxon>
        <taxon>Peronosporales</taxon>
        <taxon>Peronosporaceae</taxon>
        <taxon>Phytophthora</taxon>
    </lineage>
</organism>
<feature type="region of interest" description="Disordered" evidence="1">
    <location>
        <begin position="165"/>
        <end position="200"/>
    </location>
</feature>
<feature type="compositionally biased region" description="Basic and acidic residues" evidence="1">
    <location>
        <begin position="165"/>
        <end position="174"/>
    </location>
</feature>
<sequence length="237" mass="26424">STKHKLAALVTKAWKGAVTMSTCLSAFRKTGIVPLCLEMMLQRIVGKQPVVTDLPHVNYIRSLPDPFPGQERQLKWGGIDHNALKATCLGMEMISMLAPKSQPPKQTRSFVDGGVLMTRPETKAAVLEAEVQRRQKLEERAAKAQERLEKKEMRQLAAILKQFEKTRKQQEKANRSSTKISTSTRPGSRKGIKNKGSKTMEAPLIPHSNLAQDYTMPVALYLDEEMDCLVPPAFTGL</sequence>
<proteinExistence type="predicted"/>
<feature type="non-terminal residue" evidence="2">
    <location>
        <position position="1"/>
    </location>
</feature>